<keyword evidence="4" id="KW-1185">Reference proteome</keyword>
<dbReference type="AlphaFoldDB" id="A0A9J6PIJ8"/>
<keyword evidence="1 3" id="KW-0489">Methyltransferase</keyword>
<proteinExistence type="predicted"/>
<dbReference type="PANTHER" id="PTHR43648:SF1">
    <property type="entry name" value="ELECTRON TRANSFER FLAVOPROTEIN BETA SUBUNIT LYSINE METHYLTRANSFERASE"/>
    <property type="match status" value="1"/>
</dbReference>
<dbReference type="GO" id="GO:0016279">
    <property type="term" value="F:protein-lysine N-methyltransferase activity"/>
    <property type="evidence" value="ECO:0007669"/>
    <property type="project" value="TreeGrafter"/>
</dbReference>
<dbReference type="InterPro" id="IPR050078">
    <property type="entry name" value="Ribosomal_L11_MeTrfase_PrmA"/>
</dbReference>
<dbReference type="InterPro" id="IPR029063">
    <property type="entry name" value="SAM-dependent_MTases_sf"/>
</dbReference>
<dbReference type="Proteomes" id="UP001055804">
    <property type="component" value="Unassembled WGS sequence"/>
</dbReference>
<evidence type="ECO:0000313" key="3">
    <source>
        <dbReference type="EMBL" id="MCP1337619.1"/>
    </source>
</evidence>
<gene>
    <name evidence="3" type="ORF">NJQ99_14445</name>
</gene>
<dbReference type="GO" id="GO:0032259">
    <property type="term" value="P:methylation"/>
    <property type="evidence" value="ECO:0007669"/>
    <property type="project" value="UniProtKB-KW"/>
</dbReference>
<accession>A0A9J6PIJ8</accession>
<organism evidence="3 4">
    <name type="scientific">Futiania mangrovi</name>
    <dbReference type="NCBI Taxonomy" id="2959716"/>
    <lineage>
        <taxon>Bacteria</taxon>
        <taxon>Pseudomonadati</taxon>
        <taxon>Pseudomonadota</taxon>
        <taxon>Alphaproteobacteria</taxon>
        <taxon>Futianiales</taxon>
        <taxon>Futianiaceae</taxon>
        <taxon>Futiania</taxon>
    </lineage>
</organism>
<evidence type="ECO:0000313" key="4">
    <source>
        <dbReference type="Proteomes" id="UP001055804"/>
    </source>
</evidence>
<sequence length="226" mass="24163">MEPAPLASAARDPETFVRTQTQILTPPLIPEVRLHLASEVIALWQMTEAELEETGLPPPYWAFAWAGGQGLARHILDEPETVRGKRVLDFGAGSGLVAIAAMMAGAGEATAADIDPFAAAAMRLNARLNGVEIAVTTQDLIGTDGGWDVVLCGDVCYEKPLADRLLAWLTDLAHRGADVLVGDPGRTYLPRAHLAEVAAYAVQTSRELEDTDVRNARVYRLAPASA</sequence>
<evidence type="ECO:0000256" key="1">
    <source>
        <dbReference type="ARBA" id="ARBA00022603"/>
    </source>
</evidence>
<dbReference type="Pfam" id="PF06325">
    <property type="entry name" value="PrmA"/>
    <property type="match status" value="1"/>
</dbReference>
<protein>
    <submittedName>
        <fullName evidence="3">Methyltransferase</fullName>
    </submittedName>
</protein>
<dbReference type="PANTHER" id="PTHR43648">
    <property type="entry name" value="ELECTRON TRANSFER FLAVOPROTEIN BETA SUBUNIT LYSINE METHYLTRANSFERASE"/>
    <property type="match status" value="1"/>
</dbReference>
<dbReference type="EMBL" id="JAMZFT010000003">
    <property type="protein sequence ID" value="MCP1337619.1"/>
    <property type="molecule type" value="Genomic_DNA"/>
</dbReference>
<dbReference type="Gene3D" id="3.40.50.150">
    <property type="entry name" value="Vaccinia Virus protein VP39"/>
    <property type="match status" value="1"/>
</dbReference>
<dbReference type="SUPFAM" id="SSF53335">
    <property type="entry name" value="S-adenosyl-L-methionine-dependent methyltransferases"/>
    <property type="match status" value="1"/>
</dbReference>
<name>A0A9J6PIJ8_9PROT</name>
<reference evidence="3" key="1">
    <citation type="submission" date="2022-06" db="EMBL/GenBank/DDBJ databases">
        <title>Isolation and Genomics of Futiania mangrovii gen. nov., sp. nov., a Rare and Metabolically-versatile member in the Class Alphaproteobacteria.</title>
        <authorList>
            <person name="Liu L."/>
            <person name="Huang W.-C."/>
            <person name="Pan J."/>
            <person name="Li J."/>
            <person name="Huang Y."/>
            <person name="Du H."/>
            <person name="Liu Y."/>
            <person name="Li M."/>
        </authorList>
    </citation>
    <scope>NUCLEOTIDE SEQUENCE</scope>
    <source>
        <strain evidence="3">FT118</strain>
    </source>
</reference>
<comment type="caution">
    <text evidence="3">The sequence shown here is derived from an EMBL/GenBank/DDBJ whole genome shotgun (WGS) entry which is preliminary data.</text>
</comment>
<dbReference type="CDD" id="cd02440">
    <property type="entry name" value="AdoMet_MTases"/>
    <property type="match status" value="1"/>
</dbReference>
<dbReference type="RefSeq" id="WP_269333581.1">
    <property type="nucleotide sequence ID" value="NZ_JAMZFT010000003.1"/>
</dbReference>
<evidence type="ECO:0000256" key="2">
    <source>
        <dbReference type="ARBA" id="ARBA00022679"/>
    </source>
</evidence>
<keyword evidence="2" id="KW-0808">Transferase</keyword>